<organism evidence="4">
    <name type="scientific">marine sediment metagenome</name>
    <dbReference type="NCBI Taxonomy" id="412755"/>
    <lineage>
        <taxon>unclassified sequences</taxon>
        <taxon>metagenomes</taxon>
        <taxon>ecological metagenomes</taxon>
    </lineage>
</organism>
<evidence type="ECO:0000256" key="2">
    <source>
        <dbReference type="ARBA" id="ARBA00022679"/>
    </source>
</evidence>
<dbReference type="AlphaFoldDB" id="A0A0F9PDD2"/>
<dbReference type="PANTHER" id="PTHR13370:SF3">
    <property type="entry name" value="TRNA (GUANINE(10)-N2)-METHYLTRANSFERASE HOMOLOG"/>
    <property type="match status" value="1"/>
</dbReference>
<dbReference type="InterPro" id="IPR002941">
    <property type="entry name" value="DNA_methylase_N4/N6"/>
</dbReference>
<dbReference type="Pfam" id="PF01555">
    <property type="entry name" value="N6_N4_Mtase"/>
    <property type="match status" value="2"/>
</dbReference>
<feature type="domain" description="DNA methylase N-4/N-6" evidence="3">
    <location>
        <begin position="131"/>
        <end position="209"/>
    </location>
</feature>
<protein>
    <recommendedName>
        <fullName evidence="3">DNA methylase N-4/N-6 domain-containing protein</fullName>
    </recommendedName>
</protein>
<proteinExistence type="predicted"/>
<reference evidence="4" key="1">
    <citation type="journal article" date="2015" name="Nature">
        <title>Complex archaea that bridge the gap between prokaryotes and eukaryotes.</title>
        <authorList>
            <person name="Spang A."/>
            <person name="Saw J.H."/>
            <person name="Jorgensen S.L."/>
            <person name="Zaremba-Niedzwiedzka K."/>
            <person name="Martijn J."/>
            <person name="Lind A.E."/>
            <person name="van Eijk R."/>
            <person name="Schleper C."/>
            <person name="Guy L."/>
            <person name="Ettema T.J."/>
        </authorList>
    </citation>
    <scope>NUCLEOTIDE SEQUENCE</scope>
</reference>
<dbReference type="InterPro" id="IPR029063">
    <property type="entry name" value="SAM-dependent_MTases_sf"/>
</dbReference>
<evidence type="ECO:0000259" key="3">
    <source>
        <dbReference type="Pfam" id="PF01555"/>
    </source>
</evidence>
<dbReference type="GO" id="GO:0005737">
    <property type="term" value="C:cytoplasm"/>
    <property type="evidence" value="ECO:0007669"/>
    <property type="project" value="TreeGrafter"/>
</dbReference>
<evidence type="ECO:0000313" key="4">
    <source>
        <dbReference type="EMBL" id="KKM99035.1"/>
    </source>
</evidence>
<dbReference type="GO" id="GO:0008170">
    <property type="term" value="F:N-methyltransferase activity"/>
    <property type="evidence" value="ECO:0007669"/>
    <property type="project" value="InterPro"/>
</dbReference>
<keyword evidence="2" id="KW-0808">Transferase</keyword>
<sequence>MKMEWNKVIYEDCLNEINGLPTLPDKCVDICVYDPPYNAKKDYGIYKDNLSLIDYISFMKKVIYECNRISKRGIGVYIDSWRFKMFWQKIFQDSTPIILKKRCHTFSNKINILTKYHVILTNIIALKREWDVWDITVITDGYICKEKRYDHPSQTGSEPIIKFLETFTKKNDIVCDPFIGSGTIPVCCKKMNRRWIGYEINEIYSQDINKRLKQINRTKSGLYHWLK</sequence>
<keyword evidence="1" id="KW-0489">Methyltransferase</keyword>
<dbReference type="GO" id="GO:0003677">
    <property type="term" value="F:DNA binding"/>
    <property type="evidence" value="ECO:0007669"/>
    <property type="project" value="InterPro"/>
</dbReference>
<comment type="caution">
    <text evidence="4">The sequence shown here is derived from an EMBL/GenBank/DDBJ whole genome shotgun (WGS) entry which is preliminary data.</text>
</comment>
<name>A0A0F9PDD2_9ZZZZ</name>
<evidence type="ECO:0000256" key="1">
    <source>
        <dbReference type="ARBA" id="ARBA00022603"/>
    </source>
</evidence>
<dbReference type="Gene3D" id="3.40.50.150">
    <property type="entry name" value="Vaccinia Virus protein VP39"/>
    <property type="match status" value="1"/>
</dbReference>
<dbReference type="PRINTS" id="PR00508">
    <property type="entry name" value="S21N4MTFRASE"/>
</dbReference>
<dbReference type="GO" id="GO:0032259">
    <property type="term" value="P:methylation"/>
    <property type="evidence" value="ECO:0007669"/>
    <property type="project" value="UniProtKB-KW"/>
</dbReference>
<gene>
    <name evidence="4" type="ORF">LCGC14_1151960</name>
</gene>
<dbReference type="InterPro" id="IPR001091">
    <property type="entry name" value="RM_Methyltransferase"/>
</dbReference>
<accession>A0A0F9PDD2</accession>
<dbReference type="SUPFAM" id="SSF53335">
    <property type="entry name" value="S-adenosyl-L-methionine-dependent methyltransferases"/>
    <property type="match status" value="1"/>
</dbReference>
<feature type="domain" description="DNA methylase N-4/N-6" evidence="3">
    <location>
        <begin position="28"/>
        <end position="85"/>
    </location>
</feature>
<dbReference type="PANTHER" id="PTHR13370">
    <property type="entry name" value="RNA METHYLASE-RELATED"/>
    <property type="match status" value="1"/>
</dbReference>
<dbReference type="EMBL" id="LAZR01005546">
    <property type="protein sequence ID" value="KKM99035.1"/>
    <property type="molecule type" value="Genomic_DNA"/>
</dbReference>